<keyword evidence="3" id="KW-1185">Reference proteome</keyword>
<dbReference type="EMBL" id="JAAHCF010000032">
    <property type="protein sequence ID" value="KAK8149961.1"/>
    <property type="molecule type" value="Genomic_DNA"/>
</dbReference>
<dbReference type="AlphaFoldDB" id="A0AAW0S6S2"/>
<dbReference type="Proteomes" id="UP001397290">
    <property type="component" value="Unassembled WGS sequence"/>
</dbReference>
<feature type="compositionally biased region" description="Basic and acidic residues" evidence="1">
    <location>
        <begin position="198"/>
        <end position="216"/>
    </location>
</feature>
<proteinExistence type="predicted"/>
<accession>A0AAW0S6S2</accession>
<feature type="compositionally biased region" description="Basic and acidic residues" evidence="1">
    <location>
        <begin position="223"/>
        <end position="247"/>
    </location>
</feature>
<name>A0AAW0S6S2_9HYPO</name>
<gene>
    <name evidence="2" type="ORF">G3M48_004905</name>
</gene>
<evidence type="ECO:0000313" key="3">
    <source>
        <dbReference type="Proteomes" id="UP001397290"/>
    </source>
</evidence>
<feature type="region of interest" description="Disordered" evidence="1">
    <location>
        <begin position="165"/>
        <end position="257"/>
    </location>
</feature>
<protein>
    <submittedName>
        <fullName evidence="2">Uncharacterized protein</fullName>
    </submittedName>
</protein>
<evidence type="ECO:0000256" key="1">
    <source>
        <dbReference type="SAM" id="MobiDB-lite"/>
    </source>
</evidence>
<evidence type="ECO:0000313" key="2">
    <source>
        <dbReference type="EMBL" id="KAK8149961.1"/>
    </source>
</evidence>
<sequence length="287" mass="32471">MATEADLDRSASLNGGRDDRKSHLFTFTYVLGEEETYEEAILTCHGVFGYPSMRNDALHANPERKTYGVVAAAAERDGIRVLEMAVAFVARRRVVSFENEDVWRRKGAKGTLCNVRWPAAGNAAMAFFTSWLDATRCLRLVGLHGLETDIVDVLQEANRAARVRMRKLRQRSGGGRRSGDSLEGRSFKVIPDLPSLESPRRPEEGAPRKRLVDAPPRRRRESHGKERTQEVRRTEEYRTGEGEDRSRSSSPSTQLLDECAMYDHRLAEEQYSMGAAGSRRSLRPWEM</sequence>
<reference evidence="2 3" key="1">
    <citation type="submission" date="2020-02" db="EMBL/GenBank/DDBJ databases">
        <title>Comparative genomics of the hypocrealean fungal genus Beauvera.</title>
        <authorList>
            <person name="Showalter D.N."/>
            <person name="Bushley K.E."/>
            <person name="Rehner S.A."/>
        </authorList>
    </citation>
    <scope>NUCLEOTIDE SEQUENCE [LARGE SCALE GENOMIC DNA]</scope>
    <source>
        <strain evidence="2 3">ARSEF4384</strain>
    </source>
</reference>
<comment type="caution">
    <text evidence="2">The sequence shown here is derived from an EMBL/GenBank/DDBJ whole genome shotgun (WGS) entry which is preliminary data.</text>
</comment>
<organism evidence="2 3">
    <name type="scientific">Beauveria asiatica</name>
    <dbReference type="NCBI Taxonomy" id="1069075"/>
    <lineage>
        <taxon>Eukaryota</taxon>
        <taxon>Fungi</taxon>
        <taxon>Dikarya</taxon>
        <taxon>Ascomycota</taxon>
        <taxon>Pezizomycotina</taxon>
        <taxon>Sordariomycetes</taxon>
        <taxon>Hypocreomycetidae</taxon>
        <taxon>Hypocreales</taxon>
        <taxon>Cordycipitaceae</taxon>
        <taxon>Beauveria</taxon>
    </lineage>
</organism>
<feature type="compositionally biased region" description="Basic and acidic residues" evidence="1">
    <location>
        <begin position="177"/>
        <end position="186"/>
    </location>
</feature>